<comment type="caution">
    <text evidence="7">The sequence shown here is derived from an EMBL/GenBank/DDBJ whole genome shotgun (WGS) entry which is preliminary data.</text>
</comment>
<sequence>MTMIFKSRLTFVLGLFLLTGLLFSCDDNLEDEPTDTNPPPTNENLVVEGIPVPLSEIQDSYGHISSFQNVSQWGPYNSHDPAVIKEGEYFYSFGTDVAYGQALTRVGIQVRRSKDLVAWEFRGWATNGRPQQGVNYIRQNGGVPFENVWAPYIIKIGEEFRLYYSQASPVLKLSAIGLLTSDNIEGPWEEKGLVVTSNTNIPMTNAIDPAVVVDKDGKHWMYYGSAFDGLYVMELDAATGLAKTNNDKGFRIIQRGFTGNSINGNIEAPEVIYNEATGFYYMFLSYDWLESKYNIRVGRSTSPTGPFLDFNGLDMNGEQDNVPMIVAPYKFQDHEGWQGVAHNAVFREGDQFYIAHQGRPSADSHYMIKHVRKLYWTEDGWPVASPQRFANLPTKDIQEEDLVGTWEQIILGYRVVPGYADEQFLPDLQVSADLTLNADGTIGSEAGNVWTYEKPWLTLNYGNGTFIDKVYVDNEYDWEKSKETIIYTGLNNEGTAIWAKKK</sequence>
<dbReference type="Gene3D" id="2.40.128.10">
    <property type="match status" value="1"/>
</dbReference>
<dbReference type="Gene3D" id="2.115.10.20">
    <property type="entry name" value="Glycosyl hydrolase domain, family 43"/>
    <property type="match status" value="1"/>
</dbReference>
<dbReference type="InterPro" id="IPR050727">
    <property type="entry name" value="GH43_arabinanases"/>
</dbReference>
<reference evidence="8" key="1">
    <citation type="journal article" date="2019" name="Int. J. Syst. Evol. Microbiol.">
        <title>The Global Catalogue of Microorganisms (GCM) 10K type strain sequencing project: providing services to taxonomists for standard genome sequencing and annotation.</title>
        <authorList>
            <consortium name="The Broad Institute Genomics Platform"/>
            <consortium name="The Broad Institute Genome Sequencing Center for Infectious Disease"/>
            <person name="Wu L."/>
            <person name="Ma J."/>
        </authorList>
    </citation>
    <scope>NUCLEOTIDE SEQUENCE [LARGE SCALE GENOMIC DNA]</scope>
    <source>
        <strain evidence="8">CGMCC 1.15180</strain>
    </source>
</reference>
<dbReference type="RefSeq" id="WP_376882445.1">
    <property type="nucleotide sequence ID" value="NZ_JBHUHR010000001.1"/>
</dbReference>
<feature type="domain" description="Extracellular endo-alpha-(1-&gt;5)-L-arabinanase C-terminal" evidence="6">
    <location>
        <begin position="386"/>
        <end position="499"/>
    </location>
</feature>
<name>A0ABW4VIE1_9BACT</name>
<evidence type="ECO:0000256" key="5">
    <source>
        <dbReference type="RuleBase" id="RU361187"/>
    </source>
</evidence>
<comment type="similarity">
    <text evidence="2 5">Belongs to the glycosyl hydrolase 43 family.</text>
</comment>
<evidence type="ECO:0000256" key="1">
    <source>
        <dbReference type="ARBA" id="ARBA00004834"/>
    </source>
</evidence>
<dbReference type="PROSITE" id="PS51257">
    <property type="entry name" value="PROKAR_LIPOPROTEIN"/>
    <property type="match status" value="1"/>
</dbReference>
<gene>
    <name evidence="7" type="ORF">ACFSKL_00765</name>
</gene>
<comment type="pathway">
    <text evidence="1">Glycan metabolism; L-arabinan degradation.</text>
</comment>
<dbReference type="Proteomes" id="UP001597361">
    <property type="component" value="Unassembled WGS sequence"/>
</dbReference>
<organism evidence="7 8">
    <name type="scientific">Belliella marina</name>
    <dbReference type="NCBI Taxonomy" id="1644146"/>
    <lineage>
        <taxon>Bacteria</taxon>
        <taxon>Pseudomonadati</taxon>
        <taxon>Bacteroidota</taxon>
        <taxon>Cytophagia</taxon>
        <taxon>Cytophagales</taxon>
        <taxon>Cyclobacteriaceae</taxon>
        <taxon>Belliella</taxon>
    </lineage>
</organism>
<keyword evidence="3 5" id="KW-0378">Hydrolase</keyword>
<evidence type="ECO:0000256" key="2">
    <source>
        <dbReference type="ARBA" id="ARBA00009865"/>
    </source>
</evidence>
<dbReference type="Pfam" id="PF16369">
    <property type="entry name" value="GH43_C"/>
    <property type="match status" value="1"/>
</dbReference>
<evidence type="ECO:0000313" key="8">
    <source>
        <dbReference type="Proteomes" id="UP001597361"/>
    </source>
</evidence>
<evidence type="ECO:0000256" key="3">
    <source>
        <dbReference type="ARBA" id="ARBA00022801"/>
    </source>
</evidence>
<protein>
    <submittedName>
        <fullName evidence="7">Arabinan endo-1,5-alpha-L-arabinosidase</fullName>
    </submittedName>
</protein>
<dbReference type="Pfam" id="PF04616">
    <property type="entry name" value="Glyco_hydro_43"/>
    <property type="match status" value="1"/>
</dbReference>
<dbReference type="InterPro" id="IPR006710">
    <property type="entry name" value="Glyco_hydro_43"/>
</dbReference>
<dbReference type="CDD" id="cd08998">
    <property type="entry name" value="GH43_Arb43a-like"/>
    <property type="match status" value="1"/>
</dbReference>
<keyword evidence="4 5" id="KW-0326">Glycosidase</keyword>
<proteinExistence type="inferred from homology"/>
<dbReference type="SUPFAM" id="SSF75005">
    <property type="entry name" value="Arabinanase/levansucrase/invertase"/>
    <property type="match status" value="1"/>
</dbReference>
<evidence type="ECO:0000256" key="4">
    <source>
        <dbReference type="ARBA" id="ARBA00023295"/>
    </source>
</evidence>
<dbReference type="InterPro" id="IPR032291">
    <property type="entry name" value="Abn2_C"/>
</dbReference>
<dbReference type="PANTHER" id="PTHR43301:SF3">
    <property type="entry name" value="ARABINAN ENDO-1,5-ALPHA-L-ARABINOSIDASE A-RELATED"/>
    <property type="match status" value="1"/>
</dbReference>
<accession>A0ABW4VIE1</accession>
<dbReference type="EMBL" id="JBHUHR010000001">
    <property type="protein sequence ID" value="MFD2033297.1"/>
    <property type="molecule type" value="Genomic_DNA"/>
</dbReference>
<evidence type="ECO:0000313" key="7">
    <source>
        <dbReference type="EMBL" id="MFD2033297.1"/>
    </source>
</evidence>
<keyword evidence="8" id="KW-1185">Reference proteome</keyword>
<dbReference type="PANTHER" id="PTHR43301">
    <property type="entry name" value="ARABINAN ENDO-1,5-ALPHA-L-ARABINOSIDASE"/>
    <property type="match status" value="1"/>
</dbReference>
<evidence type="ECO:0000259" key="6">
    <source>
        <dbReference type="Pfam" id="PF16369"/>
    </source>
</evidence>
<dbReference type="InterPro" id="IPR023296">
    <property type="entry name" value="Glyco_hydro_beta-prop_sf"/>
</dbReference>